<dbReference type="InterPro" id="IPR004101">
    <property type="entry name" value="Mur_ligase_C"/>
</dbReference>
<dbReference type="InterPro" id="IPR013221">
    <property type="entry name" value="Mur_ligase_cen"/>
</dbReference>
<dbReference type="InterPro" id="IPR018109">
    <property type="entry name" value="Folylpolyglutamate_synth_CS"/>
</dbReference>
<comment type="pathway">
    <text evidence="3">Cofactor biosynthesis; tetrahydrofolylpolyglutamate biosynthesis.</text>
</comment>
<evidence type="ECO:0000256" key="14">
    <source>
        <dbReference type="ARBA" id="ARBA00022909"/>
    </source>
</evidence>
<evidence type="ECO:0000256" key="17">
    <source>
        <dbReference type="ARBA" id="ARBA00049161"/>
    </source>
</evidence>
<dbReference type="Pfam" id="PF08245">
    <property type="entry name" value="Mur_ligase_M"/>
    <property type="match status" value="1"/>
</dbReference>
<evidence type="ECO:0000256" key="3">
    <source>
        <dbReference type="ARBA" id="ARBA00005150"/>
    </source>
</evidence>
<feature type="domain" description="Mur ligase C-terminal" evidence="19">
    <location>
        <begin position="301"/>
        <end position="418"/>
    </location>
</feature>
<keyword evidence="12 18" id="KW-0067">ATP-binding</keyword>
<dbReference type="RefSeq" id="WP_053434225.1">
    <property type="nucleotide sequence ID" value="NZ_LGUF01000007.1"/>
</dbReference>
<proteinExistence type="inferred from homology"/>
<dbReference type="GO" id="GO:0008841">
    <property type="term" value="F:dihydrofolate synthase activity"/>
    <property type="evidence" value="ECO:0007669"/>
    <property type="project" value="UniProtKB-EC"/>
</dbReference>
<comment type="cofactor">
    <cofactor evidence="1">
        <name>Mg(2+)</name>
        <dbReference type="ChEBI" id="CHEBI:18420"/>
    </cofactor>
</comment>
<organism evidence="21 22">
    <name type="scientific">Sporosarcina globispora</name>
    <name type="common">Bacillus globisporus</name>
    <dbReference type="NCBI Taxonomy" id="1459"/>
    <lineage>
        <taxon>Bacteria</taxon>
        <taxon>Bacillati</taxon>
        <taxon>Bacillota</taxon>
        <taxon>Bacilli</taxon>
        <taxon>Bacillales</taxon>
        <taxon>Caryophanaceae</taxon>
        <taxon>Sporosarcina</taxon>
    </lineage>
</organism>
<dbReference type="EC" id="6.3.2.12" evidence="6"/>
<dbReference type="SUPFAM" id="SSF53244">
    <property type="entry name" value="MurD-like peptide ligases, peptide-binding domain"/>
    <property type="match status" value="1"/>
</dbReference>
<dbReference type="Proteomes" id="UP000037109">
    <property type="component" value="Unassembled WGS sequence"/>
</dbReference>
<evidence type="ECO:0000256" key="18">
    <source>
        <dbReference type="PIRNR" id="PIRNR001563"/>
    </source>
</evidence>
<dbReference type="Pfam" id="PF02875">
    <property type="entry name" value="Mur_ligase_C"/>
    <property type="match status" value="1"/>
</dbReference>
<keyword evidence="10" id="KW-0479">Metal-binding</keyword>
<comment type="catalytic activity">
    <reaction evidence="17">
        <text>7,8-dihydropteroate + L-glutamate + ATP = 7,8-dihydrofolate + ADP + phosphate + H(+)</text>
        <dbReference type="Rhea" id="RHEA:23584"/>
        <dbReference type="ChEBI" id="CHEBI:15378"/>
        <dbReference type="ChEBI" id="CHEBI:17839"/>
        <dbReference type="ChEBI" id="CHEBI:29985"/>
        <dbReference type="ChEBI" id="CHEBI:30616"/>
        <dbReference type="ChEBI" id="CHEBI:43474"/>
        <dbReference type="ChEBI" id="CHEBI:57451"/>
        <dbReference type="ChEBI" id="CHEBI:456216"/>
        <dbReference type="EC" id="6.3.2.12"/>
    </reaction>
</comment>
<dbReference type="EC" id="6.3.2.17" evidence="7"/>
<evidence type="ECO:0000259" key="19">
    <source>
        <dbReference type="Pfam" id="PF02875"/>
    </source>
</evidence>
<dbReference type="STRING" id="1459.AF332_08630"/>
<evidence type="ECO:0000256" key="4">
    <source>
        <dbReference type="ARBA" id="ARBA00008276"/>
    </source>
</evidence>
<dbReference type="NCBIfam" id="TIGR01499">
    <property type="entry name" value="folC"/>
    <property type="match status" value="1"/>
</dbReference>
<evidence type="ECO:0000256" key="2">
    <source>
        <dbReference type="ARBA" id="ARBA00004799"/>
    </source>
</evidence>
<dbReference type="InterPro" id="IPR036615">
    <property type="entry name" value="Mur_ligase_C_dom_sf"/>
</dbReference>
<dbReference type="Gene3D" id="3.40.1190.10">
    <property type="entry name" value="Mur-like, catalytic domain"/>
    <property type="match status" value="1"/>
</dbReference>
<dbReference type="InterPro" id="IPR036565">
    <property type="entry name" value="Mur-like_cat_sf"/>
</dbReference>
<evidence type="ECO:0000259" key="20">
    <source>
        <dbReference type="Pfam" id="PF08245"/>
    </source>
</evidence>
<evidence type="ECO:0000256" key="16">
    <source>
        <dbReference type="ARBA" id="ARBA00047493"/>
    </source>
</evidence>
<evidence type="ECO:0000256" key="5">
    <source>
        <dbReference type="ARBA" id="ARBA00011245"/>
    </source>
</evidence>
<dbReference type="Gene3D" id="3.90.190.20">
    <property type="entry name" value="Mur ligase, C-terminal domain"/>
    <property type="match status" value="1"/>
</dbReference>
<evidence type="ECO:0000256" key="13">
    <source>
        <dbReference type="ARBA" id="ARBA00022842"/>
    </source>
</evidence>
<name>A0A0M0GAD0_SPOGL</name>
<dbReference type="GO" id="GO:0005524">
    <property type="term" value="F:ATP binding"/>
    <property type="evidence" value="ECO:0007669"/>
    <property type="project" value="UniProtKB-KW"/>
</dbReference>
<dbReference type="PROSITE" id="PS01012">
    <property type="entry name" value="FOLYLPOLYGLU_SYNT_2"/>
    <property type="match status" value="1"/>
</dbReference>
<dbReference type="PANTHER" id="PTHR11136:SF0">
    <property type="entry name" value="DIHYDROFOLATE SYNTHETASE-RELATED"/>
    <property type="match status" value="1"/>
</dbReference>
<evidence type="ECO:0000256" key="6">
    <source>
        <dbReference type="ARBA" id="ARBA00013023"/>
    </source>
</evidence>
<sequence>MFSTYEEALEWIHSRLRLGMKPGLQRMEWMMEKLGHPERRIKSVHIGGTNGKGSTVTFLRSILQEAGYSAGTFTSPYFEKFNERISLNGNPINDEDLVRLTNDIYPLALELEQTELGGPTEFEIITAMAFQYFGHVQPVDIVLFEVGLGGRYDSTNIIYPILSIITSIGLDHTAILGDTYEQIAFEKAGIIKPGISVITGVKQKGALEVIQDKAFSLKAPVYHFGKEFTISDHKPLAQGESFSLETVFQNFPGLETGMSGKHQAENASLAVMAAELLNKFYSFLIEENHIRTGLKTAFWPGRFEILSENPLVVIDGAHNEEGVAALTAEVEKRFADKRKHIVFAALADKKLDEMISKLDSAADRITFTEFEFPRAASAEELYEISTNSRRHLYKDWKGLIETEVLESGKDSVLIITGSLYFLSEVKPFLLNLLKDKKTII</sequence>
<dbReference type="PATRIC" id="fig|1459.3.peg.1830"/>
<keyword evidence="11 18" id="KW-0547">Nucleotide-binding</keyword>
<gene>
    <name evidence="21" type="ORF">AF332_08630</name>
</gene>
<dbReference type="InterPro" id="IPR001645">
    <property type="entry name" value="Folylpolyglutamate_synth"/>
</dbReference>
<keyword evidence="14" id="KW-0289">Folate biosynthesis</keyword>
<dbReference type="GO" id="GO:0046656">
    <property type="term" value="P:folic acid biosynthetic process"/>
    <property type="evidence" value="ECO:0007669"/>
    <property type="project" value="UniProtKB-KW"/>
</dbReference>
<dbReference type="PIRSF" id="PIRSF001563">
    <property type="entry name" value="Folylpolyglu_synth"/>
    <property type="match status" value="1"/>
</dbReference>
<dbReference type="OrthoDB" id="9809356at2"/>
<evidence type="ECO:0000313" key="21">
    <source>
        <dbReference type="EMBL" id="KON86865.1"/>
    </source>
</evidence>
<dbReference type="GO" id="GO:0004326">
    <property type="term" value="F:tetrahydrofolylpolyglutamate synthase activity"/>
    <property type="evidence" value="ECO:0007669"/>
    <property type="project" value="UniProtKB-EC"/>
</dbReference>
<feature type="domain" description="Mur ligase central" evidence="20">
    <location>
        <begin position="46"/>
        <end position="274"/>
    </location>
</feature>
<comment type="similarity">
    <text evidence="4 18">Belongs to the folylpolyglutamate synthase family.</text>
</comment>
<keyword evidence="13" id="KW-0460">Magnesium</keyword>
<dbReference type="PROSITE" id="PS01011">
    <property type="entry name" value="FOLYLPOLYGLU_SYNT_1"/>
    <property type="match status" value="1"/>
</dbReference>
<dbReference type="SUPFAM" id="SSF53623">
    <property type="entry name" value="MurD-like peptide ligases, catalytic domain"/>
    <property type="match status" value="1"/>
</dbReference>
<evidence type="ECO:0000256" key="12">
    <source>
        <dbReference type="ARBA" id="ARBA00022840"/>
    </source>
</evidence>
<dbReference type="GO" id="GO:0005737">
    <property type="term" value="C:cytoplasm"/>
    <property type="evidence" value="ECO:0007669"/>
    <property type="project" value="TreeGrafter"/>
</dbReference>
<evidence type="ECO:0000256" key="10">
    <source>
        <dbReference type="ARBA" id="ARBA00022723"/>
    </source>
</evidence>
<comment type="subunit">
    <text evidence="5">Monomer.</text>
</comment>
<evidence type="ECO:0000256" key="1">
    <source>
        <dbReference type="ARBA" id="ARBA00001946"/>
    </source>
</evidence>
<comment type="pathway">
    <text evidence="2">Cofactor biosynthesis; tetrahydrofolate biosynthesis; 7,8-dihydrofolate from 2-amino-4-hydroxy-6-hydroxymethyl-7,8-dihydropteridine diphosphate and 4-aminobenzoate: step 2/2.</text>
</comment>
<evidence type="ECO:0000313" key="22">
    <source>
        <dbReference type="Proteomes" id="UP000037109"/>
    </source>
</evidence>
<evidence type="ECO:0000256" key="7">
    <source>
        <dbReference type="ARBA" id="ARBA00013025"/>
    </source>
</evidence>
<comment type="catalytic activity">
    <reaction evidence="16">
        <text>(6S)-5,6,7,8-tetrahydrofolyl-(gamma-L-Glu)(n) + L-glutamate + ATP = (6S)-5,6,7,8-tetrahydrofolyl-(gamma-L-Glu)(n+1) + ADP + phosphate + H(+)</text>
        <dbReference type="Rhea" id="RHEA:10580"/>
        <dbReference type="Rhea" id="RHEA-COMP:14738"/>
        <dbReference type="Rhea" id="RHEA-COMP:14740"/>
        <dbReference type="ChEBI" id="CHEBI:15378"/>
        <dbReference type="ChEBI" id="CHEBI:29985"/>
        <dbReference type="ChEBI" id="CHEBI:30616"/>
        <dbReference type="ChEBI" id="CHEBI:43474"/>
        <dbReference type="ChEBI" id="CHEBI:141005"/>
        <dbReference type="ChEBI" id="CHEBI:456216"/>
        <dbReference type="EC" id="6.3.2.17"/>
    </reaction>
</comment>
<comment type="caution">
    <text evidence="21">The sequence shown here is derived from an EMBL/GenBank/DDBJ whole genome shotgun (WGS) entry which is preliminary data.</text>
</comment>
<dbReference type="EMBL" id="LGUF01000007">
    <property type="protein sequence ID" value="KON86865.1"/>
    <property type="molecule type" value="Genomic_DNA"/>
</dbReference>
<dbReference type="FunFam" id="3.40.1190.10:FF:000004">
    <property type="entry name" value="Dihydrofolate synthase/folylpolyglutamate synthase"/>
    <property type="match status" value="1"/>
</dbReference>
<keyword evidence="22" id="KW-1185">Reference proteome</keyword>
<evidence type="ECO:0000256" key="8">
    <source>
        <dbReference type="ARBA" id="ARBA00019357"/>
    </source>
</evidence>
<evidence type="ECO:0000256" key="15">
    <source>
        <dbReference type="ARBA" id="ARBA00030592"/>
    </source>
</evidence>
<keyword evidence="9 18" id="KW-0436">Ligase</keyword>
<reference evidence="22" key="1">
    <citation type="submission" date="2015-07" db="EMBL/GenBank/DDBJ databases">
        <title>Fjat-10036 dsm4.</title>
        <authorList>
            <person name="Liu B."/>
            <person name="Wang J."/>
            <person name="Zhu Y."/>
            <person name="Liu G."/>
            <person name="Chen Q."/>
            <person name="Chen Z."/>
            <person name="Lan J."/>
            <person name="Che J."/>
            <person name="Ge C."/>
            <person name="Shi H."/>
            <person name="Pan Z."/>
            <person name="Liu X."/>
        </authorList>
    </citation>
    <scope>NUCLEOTIDE SEQUENCE [LARGE SCALE GENOMIC DNA]</scope>
    <source>
        <strain evidence="22">DSM 4</strain>
    </source>
</reference>
<evidence type="ECO:0000256" key="9">
    <source>
        <dbReference type="ARBA" id="ARBA00022598"/>
    </source>
</evidence>
<protein>
    <recommendedName>
        <fullName evidence="8">Dihydrofolate synthase/folylpolyglutamate synthase</fullName>
        <ecNumber evidence="6">6.3.2.12</ecNumber>
        <ecNumber evidence="7">6.3.2.17</ecNumber>
    </recommendedName>
    <alternativeName>
        <fullName evidence="15">Tetrahydrofolylpolyglutamate synthase</fullName>
    </alternativeName>
</protein>
<accession>A0A0M0GAD0</accession>
<dbReference type="GO" id="GO:0046872">
    <property type="term" value="F:metal ion binding"/>
    <property type="evidence" value="ECO:0007669"/>
    <property type="project" value="UniProtKB-KW"/>
</dbReference>
<evidence type="ECO:0000256" key="11">
    <source>
        <dbReference type="ARBA" id="ARBA00022741"/>
    </source>
</evidence>
<dbReference type="AlphaFoldDB" id="A0A0M0GAD0"/>
<dbReference type="PANTHER" id="PTHR11136">
    <property type="entry name" value="FOLYLPOLYGLUTAMATE SYNTHASE-RELATED"/>
    <property type="match status" value="1"/>
</dbReference>